<dbReference type="InterPro" id="IPR012808">
    <property type="entry name" value="CHP02453"/>
</dbReference>
<dbReference type="Proteomes" id="UP001140560">
    <property type="component" value="Unassembled WGS sequence"/>
</dbReference>
<dbReference type="Pfam" id="PF09365">
    <property type="entry name" value="DUF2461"/>
    <property type="match status" value="1"/>
</dbReference>
<feature type="compositionally biased region" description="Basic and acidic residues" evidence="1">
    <location>
        <begin position="51"/>
        <end position="61"/>
    </location>
</feature>
<keyword evidence="3" id="KW-1185">Reference proteome</keyword>
<dbReference type="AlphaFoldDB" id="A0A9W9CL13"/>
<organism evidence="2 3">
    <name type="scientific">Neocucurbitaria cava</name>
    <dbReference type="NCBI Taxonomy" id="798079"/>
    <lineage>
        <taxon>Eukaryota</taxon>
        <taxon>Fungi</taxon>
        <taxon>Dikarya</taxon>
        <taxon>Ascomycota</taxon>
        <taxon>Pezizomycotina</taxon>
        <taxon>Dothideomycetes</taxon>
        <taxon>Pleosporomycetidae</taxon>
        <taxon>Pleosporales</taxon>
        <taxon>Pleosporineae</taxon>
        <taxon>Cucurbitariaceae</taxon>
        <taxon>Neocucurbitaria</taxon>
    </lineage>
</organism>
<name>A0A9W9CL13_9PLEO</name>
<protein>
    <submittedName>
        <fullName evidence="2">Uncharacterized protein</fullName>
    </submittedName>
</protein>
<evidence type="ECO:0000313" key="3">
    <source>
        <dbReference type="Proteomes" id="UP001140560"/>
    </source>
</evidence>
<comment type="caution">
    <text evidence="2">The sequence shown here is derived from an EMBL/GenBank/DDBJ whole genome shotgun (WGS) entry which is preliminary data.</text>
</comment>
<evidence type="ECO:0000256" key="1">
    <source>
        <dbReference type="SAM" id="MobiDB-lite"/>
    </source>
</evidence>
<feature type="compositionally biased region" description="Polar residues" evidence="1">
    <location>
        <begin position="9"/>
        <end position="28"/>
    </location>
</feature>
<evidence type="ECO:0000313" key="2">
    <source>
        <dbReference type="EMBL" id="KAJ4369134.1"/>
    </source>
</evidence>
<feature type="compositionally biased region" description="Basic and acidic residues" evidence="1">
    <location>
        <begin position="81"/>
        <end position="93"/>
    </location>
</feature>
<sequence length="230" mass="25422">MARKAAKPTSGSVPRNSSKRPASGTPTRQSKRPKATARKSYAEPDTDTDDAIDHKSKRDTPPTEGEDDAVVSVYEDEDQSDKDASSESEHDATASEEDGQAEKSTPRGRAARENTLPTRKKHVGEQDLWKPGAKLAPGTQLIIKKPKARDPGDTPYTDATVHPNTMLFLKDLAANNERQWLKMHDPDYRASLQDFTTFTEKVSEKVIDADETIPELPVKDVVSYQIGHIK</sequence>
<reference evidence="2" key="1">
    <citation type="submission" date="2022-10" db="EMBL/GenBank/DDBJ databases">
        <title>Tapping the CABI collections for fungal endophytes: first genome assemblies for Collariella, Neodidymelliopsis, Ascochyta clinopodiicola, Didymella pomorum, Didymosphaeria variabile, Neocosmospora piperis and Neocucurbitaria cava.</title>
        <authorList>
            <person name="Hill R."/>
        </authorList>
    </citation>
    <scope>NUCLEOTIDE SEQUENCE</scope>
    <source>
        <strain evidence="2">IMI 356814</strain>
    </source>
</reference>
<accession>A0A9W9CL13</accession>
<proteinExistence type="predicted"/>
<dbReference type="OrthoDB" id="2537769at2759"/>
<feature type="compositionally biased region" description="Acidic residues" evidence="1">
    <location>
        <begin position="64"/>
        <end position="80"/>
    </location>
</feature>
<dbReference type="EMBL" id="JAPEUY010000010">
    <property type="protein sequence ID" value="KAJ4369134.1"/>
    <property type="molecule type" value="Genomic_DNA"/>
</dbReference>
<feature type="region of interest" description="Disordered" evidence="1">
    <location>
        <begin position="1"/>
        <end position="159"/>
    </location>
</feature>
<gene>
    <name evidence="2" type="ORF">N0V83_006218</name>
</gene>
<dbReference type="PANTHER" id="PTHR36452:SF1">
    <property type="entry name" value="DUF2461 DOMAIN-CONTAINING PROTEIN"/>
    <property type="match status" value="1"/>
</dbReference>
<dbReference type="PANTHER" id="PTHR36452">
    <property type="entry name" value="CHROMOSOME 12, WHOLE GENOME SHOTGUN SEQUENCE"/>
    <property type="match status" value="1"/>
</dbReference>